<organism evidence="1 2">
    <name type="scientific">Nitrosomonas eutropha</name>
    <dbReference type="NCBI Taxonomy" id="916"/>
    <lineage>
        <taxon>Bacteria</taxon>
        <taxon>Pseudomonadati</taxon>
        <taxon>Pseudomonadota</taxon>
        <taxon>Betaproteobacteria</taxon>
        <taxon>Nitrosomonadales</taxon>
        <taxon>Nitrosomonadaceae</taxon>
        <taxon>Nitrosomonas</taxon>
    </lineage>
</organism>
<dbReference type="RefSeq" id="WP_143100918.1">
    <property type="nucleotide sequence ID" value="NZ_FPBL01000002.1"/>
</dbReference>
<reference evidence="1 2" key="1">
    <citation type="submission" date="2016-10" db="EMBL/GenBank/DDBJ databases">
        <authorList>
            <person name="de Groot N.N."/>
        </authorList>
    </citation>
    <scope>NUCLEOTIDE SEQUENCE [LARGE SCALE GENOMIC DNA]</scope>
    <source>
        <strain evidence="1 2">Nm24</strain>
    </source>
</reference>
<proteinExistence type="predicted"/>
<evidence type="ECO:0000313" key="1">
    <source>
        <dbReference type="EMBL" id="SFU39668.1"/>
    </source>
</evidence>
<dbReference type="AlphaFoldDB" id="A0A1I7FU21"/>
<dbReference type="Proteomes" id="UP000183926">
    <property type="component" value="Unassembled WGS sequence"/>
</dbReference>
<dbReference type="OrthoDB" id="8550972at2"/>
<accession>A0A1I7FU21</accession>
<sequence>MSIESSITPYPALNQLSLQYSIFGFLLRNITKPGNHFAARCYLSALDDTNSLPPGQIFALLSVLDFWYSNVKNGSLEEGGVRGDAKRPHPPERLYVPVTRKVSPIFETFACF</sequence>
<protein>
    <submittedName>
        <fullName evidence="1">Uncharacterized protein</fullName>
    </submittedName>
</protein>
<gene>
    <name evidence="1" type="ORF">SAMN05216339_1022</name>
</gene>
<dbReference type="EMBL" id="FPBL01000002">
    <property type="protein sequence ID" value="SFU39668.1"/>
    <property type="molecule type" value="Genomic_DNA"/>
</dbReference>
<name>A0A1I7FU21_9PROT</name>
<evidence type="ECO:0000313" key="2">
    <source>
        <dbReference type="Proteomes" id="UP000183926"/>
    </source>
</evidence>